<sequence>MKKYIEFNIMLIMEQLYNYMAITEKSLENSLSFKNNYELYEKQKIKYNLYILQINNKNKYLIAYMLDTIIIEDIPDVISIKFFKKNVNYNNYMNMLDEFKCYNLMKNGIFFKTSNIYNISDCIRIINNLIKLY</sequence>
<evidence type="ECO:0000313" key="2">
    <source>
        <dbReference type="Proteomes" id="UP000792575"/>
    </source>
</evidence>
<name>A0A916KP20_9POXV</name>
<proteinExistence type="predicted"/>
<dbReference type="GeneID" id="15614023"/>
<dbReference type="KEGG" id="vg:15614023"/>
<protein>
    <submittedName>
        <fullName evidence="1">Uncharacterized protein</fullName>
    </submittedName>
</protein>
<organism evidence="1 2">
    <name type="scientific">Adoxophyes honmai entomopoxvirus 'L'</name>
    <dbReference type="NCBI Taxonomy" id="1293540"/>
    <lineage>
        <taxon>Viruses</taxon>
        <taxon>Varidnaviria</taxon>
        <taxon>Bamfordvirae</taxon>
        <taxon>Nucleocytoviricota</taxon>
        <taxon>Pokkesviricetes</taxon>
        <taxon>Chitovirales</taxon>
        <taxon>Poxviridae</taxon>
        <taxon>Entomopoxvirinae</taxon>
        <taxon>Betaentomopoxvirus</taxon>
        <taxon>Betaentomopoxvirus ahonmai</taxon>
    </lineage>
</organism>
<dbReference type="Proteomes" id="UP000792575">
    <property type="component" value="Genome"/>
</dbReference>
<accession>A0A916KP20</accession>
<dbReference type="RefSeq" id="YP_008003917.1">
    <property type="nucleotide sequence ID" value="NC_021247.1"/>
</dbReference>
<gene>
    <name evidence="1" type="ORF">AHEV_094</name>
</gene>
<evidence type="ECO:0000313" key="1">
    <source>
        <dbReference type="EMBL" id="CCU55415.1"/>
    </source>
</evidence>
<reference evidence="1" key="1">
    <citation type="journal article" date="2013" name="J. Virol.">
        <title>New Insights into the Evolution of Entomopoxvirinae from the Complete Genome Sequences of Four Entomopoxviruses Infecting Adoxophyes honmai, Choristoneura biennis, Choristoneura rosaceana, and Mythimna separata.</title>
        <authorList>
            <person name="Theze J."/>
            <person name="Takatsuka J."/>
            <person name="Li Z."/>
            <person name="Gallais J."/>
            <person name="Doucet D."/>
            <person name="Arif B."/>
            <person name="Nakai M."/>
            <person name="Herniou E.A."/>
        </authorList>
    </citation>
    <scope>NUCLEOTIDE SEQUENCE</scope>
    <source>
        <strain evidence="1">Tokyo</strain>
    </source>
</reference>
<dbReference type="EMBL" id="HF679131">
    <property type="protein sequence ID" value="CCU55415.1"/>
    <property type="molecule type" value="Genomic_DNA"/>
</dbReference>
<keyword evidence="2" id="KW-1185">Reference proteome</keyword>